<name>A0ABS7K1G3_9BACI</name>
<evidence type="ECO:0000313" key="3">
    <source>
        <dbReference type="Proteomes" id="UP000769780"/>
    </source>
</evidence>
<protein>
    <recommendedName>
        <fullName evidence="4">Spore coat protein</fullName>
    </recommendedName>
</protein>
<dbReference type="SUPFAM" id="SSF69318">
    <property type="entry name" value="Integrin alpha N-terminal domain"/>
    <property type="match status" value="1"/>
</dbReference>
<dbReference type="EMBL" id="JACWFH010000007">
    <property type="protein sequence ID" value="MBY0096097.1"/>
    <property type="molecule type" value="Genomic_DNA"/>
</dbReference>
<evidence type="ECO:0000313" key="2">
    <source>
        <dbReference type="EMBL" id="MBY0096097.1"/>
    </source>
</evidence>
<reference evidence="2 3" key="1">
    <citation type="submission" date="2020-07" db="EMBL/GenBank/DDBJ databases">
        <title>Fungal Genomes of the International Space Station.</title>
        <authorList>
            <person name="Seuylemezian A."/>
            <person name="Singh N.K."/>
            <person name="Wood J."/>
            <person name="Venkateswaran K."/>
        </authorList>
    </citation>
    <scope>NUCLEOTIDE SEQUENCE [LARGE SCALE GENOMIC DNA]</scope>
    <source>
        <strain evidence="2 3">PL-B2</strain>
    </source>
</reference>
<evidence type="ECO:0008006" key="4">
    <source>
        <dbReference type="Google" id="ProtNLM"/>
    </source>
</evidence>
<organism evidence="2 3">
    <name type="scientific">Mesobacillus maritimus</name>
    <dbReference type="NCBI Taxonomy" id="1643336"/>
    <lineage>
        <taxon>Bacteria</taxon>
        <taxon>Bacillati</taxon>
        <taxon>Bacillota</taxon>
        <taxon>Bacilli</taxon>
        <taxon>Bacillales</taxon>
        <taxon>Bacillaceae</taxon>
        <taxon>Mesobacillus</taxon>
    </lineage>
</organism>
<evidence type="ECO:0000256" key="1">
    <source>
        <dbReference type="SAM" id="SignalP"/>
    </source>
</evidence>
<dbReference type="Proteomes" id="UP000769780">
    <property type="component" value="Unassembled WGS sequence"/>
</dbReference>
<keyword evidence="1" id="KW-0732">Signal</keyword>
<proteinExistence type="predicted"/>
<dbReference type="InterPro" id="IPR028994">
    <property type="entry name" value="Integrin_alpha_N"/>
</dbReference>
<sequence length="255" mass="28744">MKRFIILPTIFILSLIAATVYAADKQAQNEIVQELMDVTGDGKDDTITITGVPFEEGSLFLKEISMKIKTSEGEKFHTELEGGYEPSLAFKDFNHDGVKDVLVRVETGGSGGTSNYELYSFKDAKQVDMGVPEPLTIISQFEEGYKASIQIEETGKLYTFNLFDRKEKYDRLGLYQNGKLNEPMELMVLPYSTLKPVFVHEKQIGFKGVQRISGVGNVDTIGFVESSWILENGEWKQTDTKVQKSLKTKKKKKNK</sequence>
<feature type="signal peptide" evidence="1">
    <location>
        <begin position="1"/>
        <end position="22"/>
    </location>
</feature>
<gene>
    <name evidence="2" type="ORF">H0185_04675</name>
</gene>
<comment type="caution">
    <text evidence="2">The sequence shown here is derived from an EMBL/GenBank/DDBJ whole genome shotgun (WGS) entry which is preliminary data.</text>
</comment>
<accession>A0ABS7K1G3</accession>
<dbReference type="RefSeq" id="WP_221871650.1">
    <property type="nucleotide sequence ID" value="NZ_JACWFH010000007.1"/>
</dbReference>
<keyword evidence="3" id="KW-1185">Reference proteome</keyword>
<feature type="chain" id="PRO_5045920824" description="Spore coat protein" evidence="1">
    <location>
        <begin position="23"/>
        <end position="255"/>
    </location>
</feature>